<name>A0A9P9JC48_9HYPO</name>
<keyword evidence="2" id="KW-1133">Transmembrane helix</keyword>
<evidence type="ECO:0000256" key="2">
    <source>
        <dbReference type="SAM" id="Phobius"/>
    </source>
</evidence>
<comment type="caution">
    <text evidence="3">The sequence shown here is derived from an EMBL/GenBank/DDBJ whole genome shotgun (WGS) entry which is preliminary data.</text>
</comment>
<evidence type="ECO:0000313" key="4">
    <source>
        <dbReference type="Proteomes" id="UP000738349"/>
    </source>
</evidence>
<gene>
    <name evidence="3" type="ORF">EDB81DRAFT_682497</name>
</gene>
<evidence type="ECO:0000256" key="1">
    <source>
        <dbReference type="SAM" id="MobiDB-lite"/>
    </source>
</evidence>
<dbReference type="InterPro" id="IPR021514">
    <property type="entry name" value="DUF3176"/>
</dbReference>
<feature type="transmembrane region" description="Helical" evidence="2">
    <location>
        <begin position="630"/>
        <end position="655"/>
    </location>
</feature>
<dbReference type="Pfam" id="PF11374">
    <property type="entry name" value="DUF3176"/>
    <property type="match status" value="1"/>
</dbReference>
<sequence>MLSRKTKQKLRWSAWGAQFWALLGSVVAFAGMVILLGVFNGKEVFTWHSVTLNTMVSILSLAMKASLIFVLAECMAQWKWILFADQARPLMDFDRIDWATRGPLGCVRVLWKTRRALCLQFGAVLTLLAIGLDPFAQQLVQLRNDLVWTPGPDDFITFSSQSDDGGPQAINFAATGYTKGKAITTQFTSTNTTFGDNNTSNSTTYRTAWENTAIDPSMESSMLFGLSRSPSEADQRAVALCPTGNCTWEPFETLGVCHRCNNITSQLKRENGFDNIITSYSGVVQKGPFPATGFYLPNGHFIANVDDCPPYNGRTADCKTKLENATVQSMPDSRLAITAFGTGNPNKTNSMKDIDTLIWSTSVIHPNVDWLNTSSLFEVDWGSEGYPLLNPKYWPDIPMQATECAVYYCVKTVNASVEGNKLIEKVVEAKTARRDPESWEYRSDNDDDIFPENIPPADERDSLEFNRNYSVIERSSLSLKFPESDTRRKNQDYEIAQASVKSISAYVQNIFLGKLPNMDEDQIQVLAKKKLGKNAVGFNSAAIGPGTAGDSTSLGMDAYPPRLTSIWSFTKFNMTSTFYALATSMTNEIRTSTFGLGGEPSYDQDNAGDIYSARIEGRIGTMTVVYDIRWPWIALHAAMMLAGTFFFLVTLYYSWTSDSVPLWKGSSLATIRHGYQIGDMFEGIDSVEEMEDKARKVQIQVPRCEFDESSCMRMGDSSTLGGSHRVSGQFENSGRDILRPHD</sequence>
<evidence type="ECO:0000313" key="3">
    <source>
        <dbReference type="EMBL" id="KAH7161109.1"/>
    </source>
</evidence>
<feature type="transmembrane region" description="Helical" evidence="2">
    <location>
        <begin position="12"/>
        <end position="39"/>
    </location>
</feature>
<reference evidence="3" key="1">
    <citation type="journal article" date="2021" name="Nat. Commun.">
        <title>Genetic determinants of endophytism in the Arabidopsis root mycobiome.</title>
        <authorList>
            <person name="Mesny F."/>
            <person name="Miyauchi S."/>
            <person name="Thiergart T."/>
            <person name="Pickel B."/>
            <person name="Atanasova L."/>
            <person name="Karlsson M."/>
            <person name="Huettel B."/>
            <person name="Barry K.W."/>
            <person name="Haridas S."/>
            <person name="Chen C."/>
            <person name="Bauer D."/>
            <person name="Andreopoulos W."/>
            <person name="Pangilinan J."/>
            <person name="LaButti K."/>
            <person name="Riley R."/>
            <person name="Lipzen A."/>
            <person name="Clum A."/>
            <person name="Drula E."/>
            <person name="Henrissat B."/>
            <person name="Kohler A."/>
            <person name="Grigoriev I.V."/>
            <person name="Martin F.M."/>
            <person name="Hacquard S."/>
        </authorList>
    </citation>
    <scope>NUCLEOTIDE SEQUENCE</scope>
    <source>
        <strain evidence="3">MPI-CAGE-AT-0147</strain>
    </source>
</reference>
<feature type="transmembrane region" description="Helical" evidence="2">
    <location>
        <begin position="51"/>
        <end position="72"/>
    </location>
</feature>
<keyword evidence="4" id="KW-1185">Reference proteome</keyword>
<keyword evidence="2" id="KW-0812">Transmembrane</keyword>
<feature type="compositionally biased region" description="Basic and acidic residues" evidence="1">
    <location>
        <begin position="733"/>
        <end position="742"/>
    </location>
</feature>
<keyword evidence="2" id="KW-0472">Membrane</keyword>
<feature type="region of interest" description="Disordered" evidence="1">
    <location>
        <begin position="715"/>
        <end position="742"/>
    </location>
</feature>
<accession>A0A9P9JC48</accession>
<dbReference type="PANTHER" id="PTHR35394:SF5">
    <property type="entry name" value="DUF3176 DOMAIN-CONTAINING PROTEIN"/>
    <property type="match status" value="1"/>
</dbReference>
<protein>
    <submittedName>
        <fullName evidence="3">Uncharacterized protein</fullName>
    </submittedName>
</protein>
<dbReference type="EMBL" id="JAGMUV010000004">
    <property type="protein sequence ID" value="KAH7161109.1"/>
    <property type="molecule type" value="Genomic_DNA"/>
</dbReference>
<dbReference type="Proteomes" id="UP000738349">
    <property type="component" value="Unassembled WGS sequence"/>
</dbReference>
<feature type="transmembrane region" description="Helical" evidence="2">
    <location>
        <begin position="117"/>
        <end position="136"/>
    </location>
</feature>
<dbReference type="PANTHER" id="PTHR35394">
    <property type="entry name" value="DUF3176 DOMAIN-CONTAINING PROTEIN"/>
    <property type="match status" value="1"/>
</dbReference>
<dbReference type="AlphaFoldDB" id="A0A9P9JC48"/>
<organism evidence="3 4">
    <name type="scientific">Dactylonectria macrodidyma</name>
    <dbReference type="NCBI Taxonomy" id="307937"/>
    <lineage>
        <taxon>Eukaryota</taxon>
        <taxon>Fungi</taxon>
        <taxon>Dikarya</taxon>
        <taxon>Ascomycota</taxon>
        <taxon>Pezizomycotina</taxon>
        <taxon>Sordariomycetes</taxon>
        <taxon>Hypocreomycetidae</taxon>
        <taxon>Hypocreales</taxon>
        <taxon>Nectriaceae</taxon>
        <taxon>Dactylonectria</taxon>
    </lineage>
</organism>
<proteinExistence type="predicted"/>
<dbReference type="OrthoDB" id="5376804at2759"/>